<dbReference type="AlphaFoldDB" id="A0A2N3V4I7"/>
<protein>
    <submittedName>
        <fullName evidence="1">Uncharacterized protein</fullName>
    </submittedName>
</protein>
<proteinExistence type="predicted"/>
<name>A0A2N3V4I7_9NOCA</name>
<keyword evidence="2" id="KW-1185">Reference proteome</keyword>
<reference evidence="1 2" key="1">
    <citation type="submission" date="2017-12" db="EMBL/GenBank/DDBJ databases">
        <title>Sequencing the genomes of 1000 Actinobacteria strains.</title>
        <authorList>
            <person name="Klenk H.-P."/>
        </authorList>
    </citation>
    <scope>NUCLEOTIDE SEQUENCE [LARGE SCALE GENOMIC DNA]</scope>
    <source>
        <strain evidence="1 2">DSM 44489</strain>
    </source>
</reference>
<dbReference type="Proteomes" id="UP000233766">
    <property type="component" value="Unassembled WGS sequence"/>
</dbReference>
<gene>
    <name evidence="1" type="ORF">ATK86_7451</name>
</gene>
<dbReference type="EMBL" id="PJMW01000004">
    <property type="protein sequence ID" value="PKV76521.1"/>
    <property type="molecule type" value="Genomic_DNA"/>
</dbReference>
<evidence type="ECO:0000313" key="1">
    <source>
        <dbReference type="EMBL" id="PKV76521.1"/>
    </source>
</evidence>
<sequence length="30" mass="3333">MSWLIFDYLSPILGPDAASYWAHLLAINPG</sequence>
<comment type="caution">
    <text evidence="1">The sequence shown here is derived from an EMBL/GenBank/DDBJ whole genome shotgun (WGS) entry which is preliminary data.</text>
</comment>
<evidence type="ECO:0000313" key="2">
    <source>
        <dbReference type="Proteomes" id="UP000233766"/>
    </source>
</evidence>
<organism evidence="1 2">
    <name type="scientific">Nocardia fluminea</name>
    <dbReference type="NCBI Taxonomy" id="134984"/>
    <lineage>
        <taxon>Bacteria</taxon>
        <taxon>Bacillati</taxon>
        <taxon>Actinomycetota</taxon>
        <taxon>Actinomycetes</taxon>
        <taxon>Mycobacteriales</taxon>
        <taxon>Nocardiaceae</taxon>
        <taxon>Nocardia</taxon>
    </lineage>
</organism>
<accession>A0A2N3V4I7</accession>